<dbReference type="AlphaFoldDB" id="A0A1N6V1L9"/>
<evidence type="ECO:0000313" key="2">
    <source>
        <dbReference type="Proteomes" id="UP000185841"/>
    </source>
</evidence>
<dbReference type="EMBL" id="FTMP01000007">
    <property type="protein sequence ID" value="SIQ71710.1"/>
    <property type="molecule type" value="Genomic_DNA"/>
</dbReference>
<evidence type="ECO:0000313" key="1">
    <source>
        <dbReference type="EMBL" id="SIQ71710.1"/>
    </source>
</evidence>
<protein>
    <submittedName>
        <fullName evidence="1">Uncharacterized protein</fullName>
    </submittedName>
</protein>
<gene>
    <name evidence="1" type="ORF">SAMN05878282_10767</name>
</gene>
<name>A0A1N6V1L9_AQUAC</name>
<accession>A0A1N6V1L9</accession>
<organism evidence="1 2">
    <name type="scientific">Aquipseudomonas alcaligenes</name>
    <name type="common">Pseudomonas alcaligenes</name>
    <dbReference type="NCBI Taxonomy" id="43263"/>
    <lineage>
        <taxon>Bacteria</taxon>
        <taxon>Pseudomonadati</taxon>
        <taxon>Pseudomonadota</taxon>
        <taxon>Gammaproteobacteria</taxon>
        <taxon>Pseudomonadales</taxon>
        <taxon>Pseudomonadaceae</taxon>
        <taxon>Aquipseudomonas</taxon>
    </lineage>
</organism>
<proteinExistence type="predicted"/>
<sequence length="61" mass="6732">MLFSYFAVARSSGNIIHITMRSSPPTDTPTVRYTYASVASVNRYNALHNAGQDLITLRNVA</sequence>
<dbReference type="RefSeq" id="WP_076427711.1">
    <property type="nucleotide sequence ID" value="NZ_FTMP01000007.1"/>
</dbReference>
<reference evidence="1 2" key="1">
    <citation type="submission" date="2017-01" db="EMBL/GenBank/DDBJ databases">
        <authorList>
            <person name="Mah S.A."/>
            <person name="Swanson W.J."/>
            <person name="Moy G.W."/>
            <person name="Vacquier V.D."/>
        </authorList>
    </citation>
    <scope>NUCLEOTIDE SEQUENCE [LARGE SCALE GENOMIC DNA]</scope>
    <source>
        <strain evidence="1 2">RU36E</strain>
    </source>
</reference>
<dbReference type="Proteomes" id="UP000185841">
    <property type="component" value="Unassembled WGS sequence"/>
</dbReference>